<accession>A0ACC2NI93</accession>
<sequence>MRLVYVPLTHSAASAVTDEARRGRKAKATPATVLSALKKKDLYDPHGKLKKRTDPVWQEVSDDLGNALTAQYIYVSVHQDKQSYLTDYCAFKGLRNANIVRSVVIDESQEPPEDLEPTVDIVQDGDNVQFQIILNHEKYTEIEPTLRIYRNGSKKFRLQSGWADTLADEIYRATKLAHVFAFENHDVCTNEAFIRAWGNCTVSACNASILVKCYAEPGEKQENIEFSVWTKANNAIPHAHKKRNLANPRKLKVQAELEHMTPRAWRLKKANESMNRGDPKPPDLHGGSVLSKARQEMVYKKLALHKDETIFKNFKSMKDDARYAHFLRPRLISFDRFSITYFSEDQIQIGNYHIKVLGVRCALDLTGKVIIAVNNEPGDSRASLYGAMVIPVKEGIFPVIQWLSEESTGLFIQNVLQRYRQAGGVVPRFMATDMSLALQNGISPAFNGIPYRSYLDVCIEVLQNKKATSVSLPCQMAIDISHLIHAVANWPSIKSKPQQKKFYLQCVGLLAHQDQFPNFMTILDNVMKLALSPKVNMALQTALEYLITAITSYEAEAEPVRLQEAELSQDDKIDNNIKPHEPGFKTRQYWANFLQQCRNSLGIFREAECTNEYHNKPFAKRLIVLCEEMPCWTRVMNRLFNNSDEPASTGINERYFGLKKGSILDGHRRPVRADVFVARDCIEIDGQVKLVQADVDEHQRIPQNVARETALADFTVVKSNYMPRDPSIETLSQPDGWGGVHIEPQVTDDMSEDATNNSKDAPTPPPLVETQSPDTNEFGVIRNHQHLVDHDYLSPQEYQHFGSSCAPKHIEITHGKNTDASTVNARKRKSEPTLRARGMNVSKNELIRFQMQTPVGNVKNPAILLNGNLIATGKKVTLSGKNLSAAFLHLQDTCPFDSITEVITHAYRHFADFRSVVDRWVDSAKALFFCATHQQS</sequence>
<comment type="caution">
    <text evidence="1">The sequence shown here is derived from an EMBL/GenBank/DDBJ whole genome shotgun (WGS) entry which is preliminary data.</text>
</comment>
<protein>
    <submittedName>
        <fullName evidence="1">Uncharacterized protein</fullName>
    </submittedName>
</protein>
<evidence type="ECO:0000313" key="1">
    <source>
        <dbReference type="EMBL" id="KAJ8670039.1"/>
    </source>
</evidence>
<proteinExistence type="predicted"/>
<evidence type="ECO:0000313" key="2">
    <source>
        <dbReference type="Proteomes" id="UP001239111"/>
    </source>
</evidence>
<organism evidence="1 2">
    <name type="scientific">Eretmocerus hayati</name>
    <dbReference type="NCBI Taxonomy" id="131215"/>
    <lineage>
        <taxon>Eukaryota</taxon>
        <taxon>Metazoa</taxon>
        <taxon>Ecdysozoa</taxon>
        <taxon>Arthropoda</taxon>
        <taxon>Hexapoda</taxon>
        <taxon>Insecta</taxon>
        <taxon>Pterygota</taxon>
        <taxon>Neoptera</taxon>
        <taxon>Endopterygota</taxon>
        <taxon>Hymenoptera</taxon>
        <taxon>Apocrita</taxon>
        <taxon>Proctotrupomorpha</taxon>
        <taxon>Chalcidoidea</taxon>
        <taxon>Aphelinidae</taxon>
        <taxon>Aphelininae</taxon>
        <taxon>Eretmocerus</taxon>
    </lineage>
</organism>
<name>A0ACC2NI93_9HYME</name>
<dbReference type="EMBL" id="CM056743">
    <property type="protein sequence ID" value="KAJ8670039.1"/>
    <property type="molecule type" value="Genomic_DNA"/>
</dbReference>
<dbReference type="Proteomes" id="UP001239111">
    <property type="component" value="Chromosome 3"/>
</dbReference>
<reference evidence="1" key="1">
    <citation type="submission" date="2023-04" db="EMBL/GenBank/DDBJ databases">
        <title>A chromosome-level genome assembly of the parasitoid wasp Eretmocerus hayati.</title>
        <authorList>
            <person name="Zhong Y."/>
            <person name="Liu S."/>
            <person name="Liu Y."/>
        </authorList>
    </citation>
    <scope>NUCLEOTIDE SEQUENCE</scope>
    <source>
        <strain evidence="1">ZJU_SS_LIU_2023</strain>
    </source>
</reference>
<gene>
    <name evidence="1" type="ORF">QAD02_001298</name>
</gene>
<keyword evidence="2" id="KW-1185">Reference proteome</keyword>